<keyword evidence="2" id="KW-0645">Protease</keyword>
<dbReference type="SUPFAM" id="SSF144052">
    <property type="entry name" value="Thermophilic metalloprotease-like"/>
    <property type="match status" value="1"/>
</dbReference>
<keyword evidence="2" id="KW-0378">Hydrolase</keyword>
<evidence type="ECO:0000256" key="1">
    <source>
        <dbReference type="ARBA" id="ARBA00022723"/>
    </source>
</evidence>
<gene>
    <name evidence="2" type="ORF">ENM42_03265</name>
</gene>
<dbReference type="AlphaFoldDB" id="A0A7C5U8D6"/>
<dbReference type="InterPro" id="IPR052170">
    <property type="entry name" value="M29_Exopeptidase"/>
</dbReference>
<dbReference type="PANTHER" id="PTHR34448">
    <property type="entry name" value="AMINOPEPTIDASE"/>
    <property type="match status" value="1"/>
</dbReference>
<reference evidence="2" key="1">
    <citation type="journal article" date="2020" name="mSystems">
        <title>Genome- and Community-Level Interaction Insights into Carbon Utilization and Element Cycling Functions of Hydrothermarchaeota in Hydrothermal Sediment.</title>
        <authorList>
            <person name="Zhou Z."/>
            <person name="Liu Y."/>
            <person name="Xu W."/>
            <person name="Pan J."/>
            <person name="Luo Z.H."/>
            <person name="Li M."/>
        </authorList>
    </citation>
    <scope>NUCLEOTIDE SEQUENCE [LARGE SCALE GENOMIC DNA]</scope>
    <source>
        <strain evidence="2">SpSt-1084</strain>
    </source>
</reference>
<dbReference type="Pfam" id="PF26233">
    <property type="entry name" value="NicX"/>
    <property type="match status" value="1"/>
</dbReference>
<keyword evidence="1" id="KW-0479">Metal-binding</keyword>
<keyword evidence="2" id="KW-0031">Aminopeptidase</keyword>
<dbReference type="EMBL" id="DRXS01000181">
    <property type="protein sequence ID" value="HHR40829.1"/>
    <property type="molecule type" value="Genomic_DNA"/>
</dbReference>
<dbReference type="PANTHER" id="PTHR34448:SF1">
    <property type="entry name" value="BLL6088 PROTEIN"/>
    <property type="match status" value="1"/>
</dbReference>
<evidence type="ECO:0000313" key="2">
    <source>
        <dbReference type="EMBL" id="HHR40829.1"/>
    </source>
</evidence>
<accession>A0A7C5U8D6</accession>
<dbReference type="GO" id="GO:0046872">
    <property type="term" value="F:metal ion binding"/>
    <property type="evidence" value="ECO:0007669"/>
    <property type="project" value="UniProtKB-KW"/>
</dbReference>
<organism evidence="2">
    <name type="scientific">Caldiarchaeum subterraneum</name>
    <dbReference type="NCBI Taxonomy" id="311458"/>
    <lineage>
        <taxon>Archaea</taxon>
        <taxon>Nitrososphaerota</taxon>
        <taxon>Candidatus Caldarchaeales</taxon>
        <taxon>Candidatus Caldarchaeaceae</taxon>
        <taxon>Candidatus Caldarchaeum</taxon>
    </lineage>
</organism>
<protein>
    <submittedName>
        <fullName evidence="2">Aminopeptidase</fullName>
    </submittedName>
</protein>
<dbReference type="GO" id="GO:0004177">
    <property type="term" value="F:aminopeptidase activity"/>
    <property type="evidence" value="ECO:0007669"/>
    <property type="project" value="UniProtKB-KW"/>
</dbReference>
<name>A0A7C5U8D6_CALS0</name>
<comment type="caution">
    <text evidence="2">The sequence shown here is derived from an EMBL/GenBank/DDBJ whole genome shotgun (WGS) entry which is preliminary data.</text>
</comment>
<proteinExistence type="predicted"/>
<sequence length="336" mass="37383">MELYDAALKTVRDLALTKPGEKVLVLADTAIDWEMLKLLASAAYSLGAEPCITVYETRKEVDMEPPKHVSEAMKSSDVIISLPLMYILHTTAYNEAMKAGARILELTGMNPDMLIRLIGRVDYSTMCKLGDKLTELTANAREVVIKSVNGTDLRFENDPKRPVFHNDGIMNKKGFYKPLGGQISWAPIEETFEGTIVFDTFVWPPTELGVLKNPLKVVAKNGKIVKIEGGIEAKIFEKWLKNLGDEKMYYVAHASWGFHPTAKLTGVPLEDERIYAGVEFGFGSQSLKFEGKVGLAKAHTDAGIYNPTVLYDGETIAKDGRFVQKELIEYDKKLKG</sequence>
<dbReference type="InterPro" id="IPR058739">
    <property type="entry name" value="NicX"/>
</dbReference>